<gene>
    <name evidence="6" type="ORF">IQ247_26885</name>
</gene>
<dbReference type="Pfam" id="PF01339">
    <property type="entry name" value="CheB_methylest"/>
    <property type="match status" value="1"/>
</dbReference>
<dbReference type="AlphaFoldDB" id="A0A8J7FCZ8"/>
<organism evidence="6 7">
    <name type="scientific">Plectonema cf. radiosum LEGE 06105</name>
    <dbReference type="NCBI Taxonomy" id="945769"/>
    <lineage>
        <taxon>Bacteria</taxon>
        <taxon>Bacillati</taxon>
        <taxon>Cyanobacteriota</taxon>
        <taxon>Cyanophyceae</taxon>
        <taxon>Oscillatoriophycideae</taxon>
        <taxon>Oscillatoriales</taxon>
        <taxon>Microcoleaceae</taxon>
        <taxon>Plectonema</taxon>
    </lineage>
</organism>
<dbReference type="PANTHER" id="PTHR42872">
    <property type="entry name" value="PROTEIN-GLUTAMATE METHYLESTERASE/PROTEIN-GLUTAMINE GLUTAMINASE"/>
    <property type="match status" value="1"/>
</dbReference>
<dbReference type="GO" id="GO:0005737">
    <property type="term" value="C:cytoplasm"/>
    <property type="evidence" value="ECO:0007669"/>
    <property type="project" value="InterPro"/>
</dbReference>
<name>A0A8J7FCZ8_9CYAN</name>
<evidence type="ECO:0000313" key="6">
    <source>
        <dbReference type="EMBL" id="MBE9216244.1"/>
    </source>
</evidence>
<evidence type="ECO:0000256" key="3">
    <source>
        <dbReference type="ARBA" id="ARBA00048267"/>
    </source>
</evidence>
<feature type="active site" evidence="4">
    <location>
        <position position="40"/>
    </location>
</feature>
<dbReference type="EC" id="3.1.1.61" evidence="2"/>
<evidence type="ECO:0000256" key="4">
    <source>
        <dbReference type="PROSITE-ProRule" id="PRU00050"/>
    </source>
</evidence>
<evidence type="ECO:0000256" key="2">
    <source>
        <dbReference type="ARBA" id="ARBA00039140"/>
    </source>
</evidence>
<comment type="caution">
    <text evidence="6">The sequence shown here is derived from an EMBL/GenBank/DDBJ whole genome shotgun (WGS) entry which is preliminary data.</text>
</comment>
<proteinExistence type="predicted"/>
<dbReference type="Proteomes" id="UP000620559">
    <property type="component" value="Unassembled WGS sequence"/>
</dbReference>
<dbReference type="Gene3D" id="3.40.50.180">
    <property type="entry name" value="Methylesterase CheB, C-terminal domain"/>
    <property type="match status" value="1"/>
</dbReference>
<dbReference type="SUPFAM" id="SSF52738">
    <property type="entry name" value="Methylesterase CheB, C-terminal domain"/>
    <property type="match status" value="1"/>
</dbReference>
<reference evidence="6" key="1">
    <citation type="submission" date="2020-10" db="EMBL/GenBank/DDBJ databases">
        <authorList>
            <person name="Castelo-Branco R."/>
            <person name="Eusebio N."/>
            <person name="Adriana R."/>
            <person name="Vieira A."/>
            <person name="Brugerolle De Fraissinette N."/>
            <person name="Rezende De Castro R."/>
            <person name="Schneider M.P."/>
            <person name="Vasconcelos V."/>
            <person name="Leao P.N."/>
        </authorList>
    </citation>
    <scope>NUCLEOTIDE SEQUENCE</scope>
    <source>
        <strain evidence="6">LEGE 06105</strain>
    </source>
</reference>
<dbReference type="GO" id="GO:0006935">
    <property type="term" value="P:chemotaxis"/>
    <property type="evidence" value="ECO:0007669"/>
    <property type="project" value="UniProtKB-UniRule"/>
</dbReference>
<dbReference type="InterPro" id="IPR000673">
    <property type="entry name" value="Sig_transdc_resp-reg_Me-estase"/>
</dbReference>
<dbReference type="GO" id="GO:0000156">
    <property type="term" value="F:phosphorelay response regulator activity"/>
    <property type="evidence" value="ECO:0007669"/>
    <property type="project" value="InterPro"/>
</dbReference>
<dbReference type="EMBL" id="JADEWL010000149">
    <property type="protein sequence ID" value="MBE9216244.1"/>
    <property type="molecule type" value="Genomic_DNA"/>
</dbReference>
<evidence type="ECO:0000256" key="1">
    <source>
        <dbReference type="ARBA" id="ARBA00022801"/>
    </source>
</evidence>
<dbReference type="PROSITE" id="PS50122">
    <property type="entry name" value="CHEB"/>
    <property type="match status" value="1"/>
</dbReference>
<dbReference type="PANTHER" id="PTHR42872:SF6">
    <property type="entry name" value="PROTEIN-GLUTAMATE METHYLESTERASE_PROTEIN-GLUTAMINE GLUTAMINASE"/>
    <property type="match status" value="1"/>
</dbReference>
<dbReference type="CDD" id="cd16433">
    <property type="entry name" value="CheB"/>
    <property type="match status" value="1"/>
</dbReference>
<evidence type="ECO:0000313" key="7">
    <source>
        <dbReference type="Proteomes" id="UP000620559"/>
    </source>
</evidence>
<accession>A0A8J7FCZ8</accession>
<feature type="domain" description="CheB-type methylesterase" evidence="5">
    <location>
        <begin position="1"/>
        <end position="191"/>
    </location>
</feature>
<comment type="catalytic activity">
    <reaction evidence="3">
        <text>[protein]-L-glutamate 5-O-methyl ester + H2O = L-glutamyl-[protein] + methanol + H(+)</text>
        <dbReference type="Rhea" id="RHEA:23236"/>
        <dbReference type="Rhea" id="RHEA-COMP:10208"/>
        <dbReference type="Rhea" id="RHEA-COMP:10311"/>
        <dbReference type="ChEBI" id="CHEBI:15377"/>
        <dbReference type="ChEBI" id="CHEBI:15378"/>
        <dbReference type="ChEBI" id="CHEBI:17790"/>
        <dbReference type="ChEBI" id="CHEBI:29973"/>
        <dbReference type="ChEBI" id="CHEBI:82795"/>
        <dbReference type="EC" id="3.1.1.61"/>
    </reaction>
</comment>
<sequence>MESKRDIIVIGTSAGGVEALSYLVSQLPSSLNAAVMVVLHVPSHATSVLPSILNRAGKIPASHPQNNQKILTGHIYIAPPDYHLLIKSGYIKLIRGPRENNHRPAIDPLFRTAARAYGSRVVGIVLTGVLDDGTAGLQAVKMRGGTAIVQDPQDATYQGMPRSAIENVNNIDYILPLSEIPQVLVELVNIPIETSSDNPVSHEMQIETDLVDMDMKILNNDSRAGKPSTFGCPDCGGTLWELEQGNLLRFRCRIGHAYSLESLLAKQSDALEDALWFALRALEEKASLTKRMGKRMRDRNQILAAERMEEQTKDALIRANVIRETLIKGSANTEEKPTSDVE</sequence>
<keyword evidence="7" id="KW-1185">Reference proteome</keyword>
<feature type="active site" evidence="4">
    <location>
        <position position="132"/>
    </location>
</feature>
<dbReference type="InterPro" id="IPR011247">
    <property type="entry name" value="Chemotax_prot-Glu_Me-esterase"/>
</dbReference>
<keyword evidence="1 4" id="KW-0378">Hydrolase</keyword>
<protein>
    <recommendedName>
        <fullName evidence="2">protein-glutamate methylesterase</fullName>
        <ecNumber evidence="2">3.1.1.61</ecNumber>
    </recommendedName>
</protein>
<dbReference type="PIRSF" id="PIRSF036461">
    <property type="entry name" value="Chmtx_methlestr"/>
    <property type="match status" value="1"/>
</dbReference>
<evidence type="ECO:0000259" key="5">
    <source>
        <dbReference type="PROSITE" id="PS50122"/>
    </source>
</evidence>
<feature type="active site" evidence="4">
    <location>
        <position position="13"/>
    </location>
</feature>
<dbReference type="InterPro" id="IPR035909">
    <property type="entry name" value="CheB_C"/>
</dbReference>
<keyword evidence="4" id="KW-0145">Chemotaxis</keyword>
<dbReference type="GO" id="GO:0008984">
    <property type="term" value="F:protein-glutamate methylesterase activity"/>
    <property type="evidence" value="ECO:0007669"/>
    <property type="project" value="UniProtKB-EC"/>
</dbReference>